<comment type="caution">
    <text evidence="2">The sequence shown here is derived from an EMBL/GenBank/DDBJ whole genome shotgun (WGS) entry which is preliminary data.</text>
</comment>
<keyword evidence="3" id="KW-1185">Reference proteome</keyword>
<dbReference type="AlphaFoldDB" id="A0A1R0KR12"/>
<dbReference type="InterPro" id="IPR013096">
    <property type="entry name" value="Cupin_2"/>
</dbReference>
<evidence type="ECO:0000313" key="2">
    <source>
        <dbReference type="EMBL" id="OLZ50063.1"/>
    </source>
</evidence>
<protein>
    <recommendedName>
        <fullName evidence="1">Cupin type-2 domain-containing protein</fullName>
    </recommendedName>
</protein>
<dbReference type="SUPFAM" id="SSF51182">
    <property type="entry name" value="RmlC-like cupins"/>
    <property type="match status" value="1"/>
</dbReference>
<dbReference type="EMBL" id="MQUQ01000011">
    <property type="protein sequence ID" value="OLZ50063.1"/>
    <property type="molecule type" value="Genomic_DNA"/>
</dbReference>
<name>A0A1R0KR12_9PSEU</name>
<accession>A0A1R0KR12</accession>
<dbReference type="PANTHER" id="PTHR36440:SF1">
    <property type="entry name" value="PUTATIVE (AFU_ORTHOLOGUE AFUA_8G07350)-RELATED"/>
    <property type="match status" value="1"/>
</dbReference>
<dbReference type="InterPro" id="IPR014710">
    <property type="entry name" value="RmlC-like_jellyroll"/>
</dbReference>
<dbReference type="Gene3D" id="2.60.120.10">
    <property type="entry name" value="Jelly Rolls"/>
    <property type="match status" value="1"/>
</dbReference>
<evidence type="ECO:0000313" key="3">
    <source>
        <dbReference type="Proteomes" id="UP000187486"/>
    </source>
</evidence>
<dbReference type="Proteomes" id="UP000187486">
    <property type="component" value="Unassembled WGS sequence"/>
</dbReference>
<dbReference type="InterPro" id="IPR053146">
    <property type="entry name" value="QDO-like"/>
</dbReference>
<organism evidence="2 3">
    <name type="scientific">Amycolatopsis coloradensis</name>
    <dbReference type="NCBI Taxonomy" id="76021"/>
    <lineage>
        <taxon>Bacteria</taxon>
        <taxon>Bacillati</taxon>
        <taxon>Actinomycetota</taxon>
        <taxon>Actinomycetes</taxon>
        <taxon>Pseudonocardiales</taxon>
        <taxon>Pseudonocardiaceae</taxon>
        <taxon>Amycolatopsis</taxon>
    </lineage>
</organism>
<dbReference type="InterPro" id="IPR011051">
    <property type="entry name" value="RmlC_Cupin_sf"/>
</dbReference>
<feature type="domain" description="Cupin type-2" evidence="1">
    <location>
        <begin position="51"/>
        <end position="122"/>
    </location>
</feature>
<dbReference type="Pfam" id="PF07883">
    <property type="entry name" value="Cupin_2"/>
    <property type="match status" value="1"/>
</dbReference>
<proteinExistence type="predicted"/>
<gene>
    <name evidence="2" type="ORF">BS329_20785</name>
</gene>
<sequence length="165" mass="18105">MGKNGSRAHGIPTFSTPENVEKIEYYNTTFELPLRAEVTGGQFLMIRQREIPADAAPPFHVHTNEDEIWIINGGAFRFWTGGSSLATAEIFDVGPGAVVYGPRNVPHTFQSIDGLGDVTLLWSPADSQDYFLNVGQADSRKDTDGHDQLKRIGVHVLDRAPVAGR</sequence>
<dbReference type="PANTHER" id="PTHR36440">
    <property type="entry name" value="PUTATIVE (AFU_ORTHOLOGUE AFUA_8G07350)-RELATED"/>
    <property type="match status" value="1"/>
</dbReference>
<dbReference type="RefSeq" id="WP_076162914.1">
    <property type="nucleotide sequence ID" value="NZ_JBEZVB010000014.1"/>
</dbReference>
<reference evidence="2 3" key="1">
    <citation type="submission" date="2016-01" db="EMBL/GenBank/DDBJ databases">
        <title>Amycolatopsis coloradensis genome sequencing and assembly.</title>
        <authorList>
            <person name="Mayilraj S."/>
        </authorList>
    </citation>
    <scope>NUCLEOTIDE SEQUENCE [LARGE SCALE GENOMIC DNA]</scope>
    <source>
        <strain evidence="2 3">DSM 44225</strain>
    </source>
</reference>
<evidence type="ECO:0000259" key="1">
    <source>
        <dbReference type="Pfam" id="PF07883"/>
    </source>
</evidence>
<dbReference type="STRING" id="76021.BS329_20785"/>